<dbReference type="OrthoDB" id="1646880at2"/>
<evidence type="ECO:0000256" key="1">
    <source>
        <dbReference type="PROSITE-ProRule" id="PRU00169"/>
    </source>
</evidence>
<protein>
    <submittedName>
        <fullName evidence="4">DNA-binding response regulator</fullName>
    </submittedName>
</protein>
<dbReference type="Pfam" id="PF04397">
    <property type="entry name" value="LytTR"/>
    <property type="match status" value="1"/>
</dbReference>
<accession>A0A385SFE0</accession>
<dbReference type="SUPFAM" id="SSF52172">
    <property type="entry name" value="CheY-like"/>
    <property type="match status" value="1"/>
</dbReference>
<dbReference type="RefSeq" id="WP_119753236.1">
    <property type="nucleotide sequence ID" value="NZ_CP032382.1"/>
</dbReference>
<dbReference type="AlphaFoldDB" id="A0A385SFE0"/>
<dbReference type="SMART" id="SM00448">
    <property type="entry name" value="REC"/>
    <property type="match status" value="1"/>
</dbReference>
<dbReference type="EMBL" id="CP032382">
    <property type="protein sequence ID" value="AYB29929.1"/>
    <property type="molecule type" value="Genomic_DNA"/>
</dbReference>
<dbReference type="InterPro" id="IPR007492">
    <property type="entry name" value="LytTR_DNA-bd_dom"/>
</dbReference>
<feature type="domain" description="HTH LytTR-type" evidence="3">
    <location>
        <begin position="137"/>
        <end position="207"/>
    </location>
</feature>
<keyword evidence="1" id="KW-0597">Phosphoprotein</keyword>
<dbReference type="Gene3D" id="2.40.50.1020">
    <property type="entry name" value="LytTr DNA-binding domain"/>
    <property type="match status" value="1"/>
</dbReference>
<evidence type="ECO:0000259" key="2">
    <source>
        <dbReference type="PROSITE" id="PS50110"/>
    </source>
</evidence>
<evidence type="ECO:0000313" key="5">
    <source>
        <dbReference type="Proteomes" id="UP000266183"/>
    </source>
</evidence>
<name>A0A385SFE0_9BACT</name>
<dbReference type="PANTHER" id="PTHR37299:SF1">
    <property type="entry name" value="STAGE 0 SPORULATION PROTEIN A HOMOLOG"/>
    <property type="match status" value="1"/>
</dbReference>
<dbReference type="KEGG" id="chk:D4L85_04750"/>
<dbReference type="Proteomes" id="UP000266183">
    <property type="component" value="Chromosome"/>
</dbReference>
<keyword evidence="4" id="KW-0238">DNA-binding</keyword>
<gene>
    <name evidence="4" type="ORF">D4L85_04750</name>
</gene>
<evidence type="ECO:0000313" key="4">
    <source>
        <dbReference type="EMBL" id="AYB29929.1"/>
    </source>
</evidence>
<dbReference type="Gene3D" id="3.40.50.2300">
    <property type="match status" value="1"/>
</dbReference>
<dbReference type="PANTHER" id="PTHR37299">
    <property type="entry name" value="TRANSCRIPTIONAL REGULATOR-RELATED"/>
    <property type="match status" value="1"/>
</dbReference>
<sequence length="237" mass="27514">MMLRCMIVDDEPKAVDLLEVLIGQATGWQLVAKCYNGLEAIAFLKNDEVDLVFMDINMPLINGIELAALLSPEKGIVFTTAHSEYAAESYSYHTIDYLLKPITLKRFLATVQKVEDHFKAHRTTPKEENGTAADEYFFVKSGKEHRKIFLNDILFFESQKEYVRVVTAAFDILTYRRLKDIEAQLPMHFTRVHQSFIVNIHHMIKIQDNHIHIGEKRIPIGEKFRDSLMQLVRKRTF</sequence>
<dbReference type="GO" id="GO:0003677">
    <property type="term" value="F:DNA binding"/>
    <property type="evidence" value="ECO:0007669"/>
    <property type="project" value="UniProtKB-KW"/>
</dbReference>
<evidence type="ECO:0000259" key="3">
    <source>
        <dbReference type="PROSITE" id="PS50930"/>
    </source>
</evidence>
<reference evidence="5" key="1">
    <citation type="submission" date="2018-09" db="EMBL/GenBank/DDBJ databases">
        <title>Chryseolinea sp. KIS68-18 isolated from soil.</title>
        <authorList>
            <person name="Weon H.-Y."/>
            <person name="Kwon S.-W."/>
            <person name="Lee S.A."/>
        </authorList>
    </citation>
    <scope>NUCLEOTIDE SEQUENCE [LARGE SCALE GENOMIC DNA]</scope>
    <source>
        <strain evidence="5">KIS68-18</strain>
    </source>
</reference>
<feature type="domain" description="Response regulatory" evidence="2">
    <location>
        <begin position="4"/>
        <end position="115"/>
    </location>
</feature>
<dbReference type="InterPro" id="IPR046947">
    <property type="entry name" value="LytR-like"/>
</dbReference>
<proteinExistence type="predicted"/>
<dbReference type="InterPro" id="IPR011006">
    <property type="entry name" value="CheY-like_superfamily"/>
</dbReference>
<dbReference type="Pfam" id="PF00072">
    <property type="entry name" value="Response_reg"/>
    <property type="match status" value="1"/>
</dbReference>
<keyword evidence="5" id="KW-1185">Reference proteome</keyword>
<dbReference type="PROSITE" id="PS50110">
    <property type="entry name" value="RESPONSE_REGULATORY"/>
    <property type="match status" value="1"/>
</dbReference>
<dbReference type="PROSITE" id="PS50930">
    <property type="entry name" value="HTH_LYTTR"/>
    <property type="match status" value="1"/>
</dbReference>
<dbReference type="GO" id="GO:0000156">
    <property type="term" value="F:phosphorelay response regulator activity"/>
    <property type="evidence" value="ECO:0007669"/>
    <property type="project" value="InterPro"/>
</dbReference>
<dbReference type="InterPro" id="IPR001789">
    <property type="entry name" value="Sig_transdc_resp-reg_receiver"/>
</dbReference>
<feature type="modified residue" description="4-aspartylphosphate" evidence="1">
    <location>
        <position position="55"/>
    </location>
</feature>
<dbReference type="SMART" id="SM00850">
    <property type="entry name" value="LytTR"/>
    <property type="match status" value="1"/>
</dbReference>
<organism evidence="4 5">
    <name type="scientific">Chryseolinea soli</name>
    <dbReference type="NCBI Taxonomy" id="2321403"/>
    <lineage>
        <taxon>Bacteria</taxon>
        <taxon>Pseudomonadati</taxon>
        <taxon>Bacteroidota</taxon>
        <taxon>Cytophagia</taxon>
        <taxon>Cytophagales</taxon>
        <taxon>Fulvivirgaceae</taxon>
        <taxon>Chryseolinea</taxon>
    </lineage>
</organism>